<dbReference type="AlphaFoldDB" id="A0A1M7TUS0"/>
<name>A0A1M7TUS0_9BRAD</name>
<reference evidence="3" key="1">
    <citation type="submission" date="2016-11" db="EMBL/GenBank/DDBJ databases">
        <authorList>
            <person name="Varghese N."/>
            <person name="Submissions S."/>
        </authorList>
    </citation>
    <scope>NUCLEOTIDE SEQUENCE [LARGE SCALE GENOMIC DNA]</scope>
    <source>
        <strain evidence="3">GAS401</strain>
    </source>
</reference>
<keyword evidence="1" id="KW-1133">Transmembrane helix</keyword>
<dbReference type="EMBL" id="LT670849">
    <property type="protein sequence ID" value="SHN74489.1"/>
    <property type="molecule type" value="Genomic_DNA"/>
</dbReference>
<keyword evidence="1" id="KW-0472">Membrane</keyword>
<evidence type="ECO:0000313" key="3">
    <source>
        <dbReference type="Proteomes" id="UP000184096"/>
    </source>
</evidence>
<keyword evidence="3" id="KW-1185">Reference proteome</keyword>
<sequence length="153" mass="17208">MRSRSPLIGKTQYTLRLSSSFRYAIYASFTVLLLTGAGWLVADWQKDISSDEIWQQSIAYLLMAHGGTAMVTLLLLGALIPVHLMRAWRSRKNRISGSTMATFNAILIGTAFGLYYLGSETLRPWMSWIHIAAGFSLALLFPLHIYLGRRKLP</sequence>
<evidence type="ECO:0000256" key="1">
    <source>
        <dbReference type="SAM" id="Phobius"/>
    </source>
</evidence>
<feature type="transmembrane region" description="Helical" evidence="1">
    <location>
        <begin position="125"/>
        <end position="147"/>
    </location>
</feature>
<proteinExistence type="predicted"/>
<accession>A0A1M7TUS0</accession>
<feature type="transmembrane region" description="Helical" evidence="1">
    <location>
        <begin position="101"/>
        <end position="119"/>
    </location>
</feature>
<gene>
    <name evidence="2" type="ORF">SAMN05444170_2741</name>
</gene>
<evidence type="ECO:0008006" key="4">
    <source>
        <dbReference type="Google" id="ProtNLM"/>
    </source>
</evidence>
<organism evidence="2 3">
    <name type="scientific">Bradyrhizobium erythrophlei</name>
    <dbReference type="NCBI Taxonomy" id="1437360"/>
    <lineage>
        <taxon>Bacteria</taxon>
        <taxon>Pseudomonadati</taxon>
        <taxon>Pseudomonadota</taxon>
        <taxon>Alphaproteobacteria</taxon>
        <taxon>Hyphomicrobiales</taxon>
        <taxon>Nitrobacteraceae</taxon>
        <taxon>Bradyrhizobium</taxon>
    </lineage>
</organism>
<dbReference type="Proteomes" id="UP000184096">
    <property type="component" value="Chromosome I"/>
</dbReference>
<feature type="transmembrane region" description="Helical" evidence="1">
    <location>
        <begin position="58"/>
        <end position="80"/>
    </location>
</feature>
<keyword evidence="1" id="KW-0812">Transmembrane</keyword>
<feature type="transmembrane region" description="Helical" evidence="1">
    <location>
        <begin position="21"/>
        <end position="42"/>
    </location>
</feature>
<protein>
    <recommendedName>
        <fullName evidence="4">DUF4405 domain-containing protein</fullName>
    </recommendedName>
</protein>
<evidence type="ECO:0000313" key="2">
    <source>
        <dbReference type="EMBL" id="SHN74489.1"/>
    </source>
</evidence>